<dbReference type="InterPro" id="IPR043504">
    <property type="entry name" value="Peptidase_S1_PA_chymotrypsin"/>
</dbReference>
<dbReference type="GO" id="GO:0090729">
    <property type="term" value="F:toxin activity"/>
    <property type="evidence" value="ECO:0007669"/>
    <property type="project" value="UniProtKB-KW"/>
</dbReference>
<dbReference type="SMART" id="SM00020">
    <property type="entry name" value="Tryp_SPc"/>
    <property type="match status" value="1"/>
</dbReference>
<keyword evidence="1" id="KW-1015">Disulfide bond</keyword>
<dbReference type="PANTHER" id="PTHR24252:SF7">
    <property type="entry name" value="HYALIN"/>
    <property type="match status" value="1"/>
</dbReference>
<evidence type="ECO:0000313" key="4">
    <source>
        <dbReference type="Proteomes" id="UP001652626"/>
    </source>
</evidence>
<dbReference type="Proteomes" id="UP001652626">
    <property type="component" value="Chromosome 29"/>
</dbReference>
<dbReference type="CDD" id="cd00190">
    <property type="entry name" value="Tryp_SPc"/>
    <property type="match status" value="1"/>
</dbReference>
<dbReference type="PRINTS" id="PR00722">
    <property type="entry name" value="CHYMOTRYPSIN"/>
</dbReference>
<feature type="signal peptide" evidence="2">
    <location>
        <begin position="1"/>
        <end position="19"/>
    </location>
</feature>
<feature type="chain" id="PRO_5045588558" evidence="2">
    <location>
        <begin position="20"/>
        <end position="439"/>
    </location>
</feature>
<keyword evidence="4" id="KW-1185">Reference proteome</keyword>
<dbReference type="Pfam" id="PF00089">
    <property type="entry name" value="Trypsin"/>
    <property type="match status" value="1"/>
</dbReference>
<dbReference type="InterPro" id="IPR001314">
    <property type="entry name" value="Peptidase_S1A"/>
</dbReference>
<dbReference type="AlphaFoldDB" id="A0A8B8ID63"/>
<evidence type="ECO:0000256" key="2">
    <source>
        <dbReference type="SAM" id="SignalP"/>
    </source>
</evidence>
<protein>
    <submittedName>
        <fullName evidence="5">Phenoloxidase-activating factor 1-like</fullName>
    </submittedName>
</protein>
<dbReference type="RefSeq" id="XP_026494146.2">
    <property type="nucleotide sequence ID" value="XM_026638361.2"/>
</dbReference>
<evidence type="ECO:0000256" key="1">
    <source>
        <dbReference type="ARBA" id="ARBA00023157"/>
    </source>
</evidence>
<evidence type="ECO:0000259" key="3">
    <source>
        <dbReference type="PROSITE" id="PS50240"/>
    </source>
</evidence>
<name>A0A8B8ID63_VANTA</name>
<feature type="domain" description="Peptidase S1" evidence="3">
    <location>
        <begin position="184"/>
        <end position="425"/>
    </location>
</feature>
<dbReference type="InterPro" id="IPR009003">
    <property type="entry name" value="Peptidase_S1_PA"/>
</dbReference>
<dbReference type="SUPFAM" id="SSF50494">
    <property type="entry name" value="Trypsin-like serine proteases"/>
    <property type="match status" value="1"/>
</dbReference>
<dbReference type="OrthoDB" id="6339452at2759"/>
<dbReference type="GO" id="GO:0005576">
    <property type="term" value="C:extracellular region"/>
    <property type="evidence" value="ECO:0007669"/>
    <property type="project" value="UniProtKB-SubCell"/>
</dbReference>
<dbReference type="InterPro" id="IPR033116">
    <property type="entry name" value="TRYPSIN_SER"/>
</dbReference>
<dbReference type="GO" id="GO:0006508">
    <property type="term" value="P:proteolysis"/>
    <property type="evidence" value="ECO:0007669"/>
    <property type="project" value="InterPro"/>
</dbReference>
<dbReference type="GO" id="GO:0004252">
    <property type="term" value="F:serine-type endopeptidase activity"/>
    <property type="evidence" value="ECO:0007669"/>
    <property type="project" value="InterPro"/>
</dbReference>
<proteinExistence type="predicted"/>
<dbReference type="PROSITE" id="PS00135">
    <property type="entry name" value="TRYPSIN_SER"/>
    <property type="match status" value="1"/>
</dbReference>
<organism evidence="4 5">
    <name type="scientific">Vanessa tameamea</name>
    <name type="common">Kamehameha butterfly</name>
    <dbReference type="NCBI Taxonomy" id="334116"/>
    <lineage>
        <taxon>Eukaryota</taxon>
        <taxon>Metazoa</taxon>
        <taxon>Ecdysozoa</taxon>
        <taxon>Arthropoda</taxon>
        <taxon>Hexapoda</taxon>
        <taxon>Insecta</taxon>
        <taxon>Pterygota</taxon>
        <taxon>Neoptera</taxon>
        <taxon>Endopterygota</taxon>
        <taxon>Lepidoptera</taxon>
        <taxon>Glossata</taxon>
        <taxon>Ditrysia</taxon>
        <taxon>Papilionoidea</taxon>
        <taxon>Nymphalidae</taxon>
        <taxon>Nymphalinae</taxon>
        <taxon>Vanessa</taxon>
    </lineage>
</organism>
<dbReference type="Gene3D" id="2.40.10.10">
    <property type="entry name" value="Trypsin-like serine proteases"/>
    <property type="match status" value="1"/>
</dbReference>
<sequence>MGVFKYITVLFILIECVLCKNRTGTPCSEDDLTGVCKRIYQCPYAVNLVDGEEKKAPTCAFDGLVRIVCCPSQNLLYRTGVLKDYFKGSNDGVIRSKDMTCRYEGKQPVLCCQNTPDIPDPPEPKQCPPLSQPKLKTKVQHFAWQKCVNYQRYFNKCISMNDHPNSFERINTCGIPNNNTVFRIFGGTPAVPKQFPHMAVVGCHNSIYTEDVDVIWVGGGSLISEKFILTAAHVLVENLHGRIRYAMMGTLNKTDTKSGILYNVIRIINHKAYQKGAKFHDIALLELNERVKFNEFIRPACLPVPGRELEKGLSIAGWGETDDRGKGSEVLLTASVNEVRHICENRFDSGTFTPESMICASGDVGTNSSDACKGDSGGPLMAKFTNLNCSYSIEGVVSYGPRCGQSVGVYTRVSYYLDWIVENVWPEEFRAYKEMIKNK</sequence>
<dbReference type="PANTHER" id="PTHR24252">
    <property type="entry name" value="ACROSIN-RELATED"/>
    <property type="match status" value="1"/>
</dbReference>
<dbReference type="GeneID" id="113399268"/>
<gene>
    <name evidence="5" type="primary">LOC113399268</name>
</gene>
<dbReference type="InterPro" id="IPR001254">
    <property type="entry name" value="Trypsin_dom"/>
</dbReference>
<keyword evidence="2" id="KW-0732">Signal</keyword>
<evidence type="ECO:0000313" key="5">
    <source>
        <dbReference type="RefSeq" id="XP_026494146.2"/>
    </source>
</evidence>
<reference evidence="5" key="1">
    <citation type="submission" date="2025-08" db="UniProtKB">
        <authorList>
            <consortium name="RefSeq"/>
        </authorList>
    </citation>
    <scope>IDENTIFICATION</scope>
    <source>
        <tissue evidence="5">Whole body</tissue>
    </source>
</reference>
<dbReference type="PROSITE" id="PS50240">
    <property type="entry name" value="TRYPSIN_DOM"/>
    <property type="match status" value="1"/>
</dbReference>
<dbReference type="OMA" id="FERINTC"/>
<accession>A0A8B8ID63</accession>